<feature type="compositionally biased region" description="Low complexity" evidence="1">
    <location>
        <begin position="74"/>
        <end position="88"/>
    </location>
</feature>
<protein>
    <submittedName>
        <fullName evidence="2">3-oxoacyl-[acyl-carrier protein] reductase</fullName>
        <ecNumber evidence="2">1.1.1.100</ecNumber>
    </submittedName>
</protein>
<reference evidence="2" key="1">
    <citation type="submission" date="2020-02" db="EMBL/GenBank/DDBJ databases">
        <authorList>
            <person name="Meier V. D."/>
        </authorList>
    </citation>
    <scope>NUCLEOTIDE SEQUENCE</scope>
    <source>
        <strain evidence="2">AVDCRST_MAG41</strain>
    </source>
</reference>
<organism evidence="2">
    <name type="scientific">uncultured Mycobacteriales bacterium</name>
    <dbReference type="NCBI Taxonomy" id="581187"/>
    <lineage>
        <taxon>Bacteria</taxon>
        <taxon>Bacillati</taxon>
        <taxon>Actinomycetota</taxon>
        <taxon>Actinomycetes</taxon>
        <taxon>Mycobacteriales</taxon>
        <taxon>environmental samples</taxon>
    </lineage>
</organism>
<dbReference type="AlphaFoldDB" id="A0A6J4JZK9"/>
<feature type="compositionally biased region" description="Basic and acidic residues" evidence="1">
    <location>
        <begin position="257"/>
        <end position="289"/>
    </location>
</feature>
<name>A0A6J4JZK9_9ACTN</name>
<dbReference type="EC" id="1.1.1.100" evidence="2"/>
<feature type="compositionally biased region" description="Basic residues" evidence="1">
    <location>
        <begin position="32"/>
        <end position="73"/>
    </location>
</feature>
<feature type="compositionally biased region" description="Basic residues" evidence="1">
    <location>
        <begin position="145"/>
        <end position="158"/>
    </location>
</feature>
<sequence>GHRGRSRDRPGRGAGVRPTGCRGGDQRVRPGGGRRRGRGDHRCRRSGRAGRGRRVRAVGRRRAGRDRRRRVRPAGRAGQQRGRAAGPDAGEDDARGVGRRHPGAPARALRAHPRRAGALEGARRPGAHRLHVLQLRPARQLRPVQLRRRQGRHRRVLHDRRDGGGPAGRDLQRGRPGGAHPDDRGRVRRDLRRRRGLRLLAPGQRGAAGRLPGQRLGRAHQRQGLRGAGRRGRALPAVDVRRGAGERRLPVGPGRPRRQDRQPVRRGRDQPGRGEPHGPAALHDDRPRL</sequence>
<feature type="non-terminal residue" evidence="2">
    <location>
        <position position="289"/>
    </location>
</feature>
<dbReference type="GO" id="GO:0004316">
    <property type="term" value="F:3-oxoacyl-[acyl-carrier-protein] reductase (NADPH) activity"/>
    <property type="evidence" value="ECO:0007669"/>
    <property type="project" value="UniProtKB-EC"/>
</dbReference>
<feature type="compositionally biased region" description="Low complexity" evidence="1">
    <location>
        <begin position="198"/>
        <end position="216"/>
    </location>
</feature>
<dbReference type="EMBL" id="CADCTP010000426">
    <property type="protein sequence ID" value="CAA9291681.1"/>
    <property type="molecule type" value="Genomic_DNA"/>
</dbReference>
<feature type="non-terminal residue" evidence="2">
    <location>
        <position position="1"/>
    </location>
</feature>
<feature type="region of interest" description="Disordered" evidence="1">
    <location>
        <begin position="1"/>
        <end position="289"/>
    </location>
</feature>
<evidence type="ECO:0000313" key="2">
    <source>
        <dbReference type="EMBL" id="CAA9291681.1"/>
    </source>
</evidence>
<feature type="compositionally biased region" description="Basic residues" evidence="1">
    <location>
        <begin position="186"/>
        <end position="197"/>
    </location>
</feature>
<feature type="compositionally biased region" description="Basic and acidic residues" evidence="1">
    <location>
        <begin position="239"/>
        <end position="249"/>
    </location>
</feature>
<gene>
    <name evidence="2" type="ORF">AVDCRST_MAG41-4419</name>
</gene>
<evidence type="ECO:0000256" key="1">
    <source>
        <dbReference type="SAM" id="MobiDB-lite"/>
    </source>
</evidence>
<feature type="compositionally biased region" description="Low complexity" evidence="1">
    <location>
        <begin position="133"/>
        <end position="144"/>
    </location>
</feature>
<keyword evidence="2" id="KW-0560">Oxidoreductase</keyword>
<proteinExistence type="predicted"/>
<feature type="compositionally biased region" description="Basic residues" evidence="1">
    <location>
        <begin position="217"/>
        <end position="233"/>
    </location>
</feature>
<accession>A0A6J4JZK9</accession>